<feature type="transmembrane region" description="Helical" evidence="1">
    <location>
        <begin position="82"/>
        <end position="100"/>
    </location>
</feature>
<protein>
    <recommendedName>
        <fullName evidence="4">Prepilin type IV endopeptidase peptidase domain-containing protein</fullName>
    </recommendedName>
</protein>
<keyword evidence="1" id="KW-1133">Transmembrane helix</keyword>
<evidence type="ECO:0000313" key="2">
    <source>
        <dbReference type="EMBL" id="PCS05725.1"/>
    </source>
</evidence>
<keyword evidence="1" id="KW-0812">Transmembrane</keyword>
<dbReference type="Proteomes" id="UP000242246">
    <property type="component" value="Unassembled WGS sequence"/>
</dbReference>
<dbReference type="EMBL" id="JXJX01000012">
    <property type="protein sequence ID" value="PCS05725.1"/>
    <property type="molecule type" value="Genomic_DNA"/>
</dbReference>
<feature type="transmembrane region" description="Helical" evidence="1">
    <location>
        <begin position="7"/>
        <end position="30"/>
    </location>
</feature>
<evidence type="ECO:0008006" key="4">
    <source>
        <dbReference type="Google" id="ProtNLM"/>
    </source>
</evidence>
<comment type="caution">
    <text evidence="2">The sequence shown here is derived from an EMBL/GenBank/DDBJ whole genome shotgun (WGS) entry which is preliminary data.</text>
</comment>
<reference evidence="2 3" key="1">
    <citation type="submission" date="2014-12" db="EMBL/GenBank/DDBJ databases">
        <title>Draft genome sequences of 10 type strains of Lactococcus.</title>
        <authorList>
            <person name="Sun Z."/>
            <person name="Zhong Z."/>
            <person name="Liu W."/>
            <person name="Zhang W."/>
            <person name="Zhang H."/>
        </authorList>
    </citation>
    <scope>NUCLEOTIDE SEQUENCE [LARGE SCALE GENOMIC DNA]</scope>
    <source>
        <strain evidence="2 3">DSM 20686</strain>
    </source>
</reference>
<evidence type="ECO:0000256" key="1">
    <source>
        <dbReference type="SAM" id="Phobius"/>
    </source>
</evidence>
<accession>A0A2A5RWW3</accession>
<keyword evidence="1" id="KW-0472">Membrane</keyword>
<name>A0A2A5RWW3_9LACT</name>
<gene>
    <name evidence="2" type="ORF">RU87_GL000435</name>
</gene>
<proteinExistence type="predicted"/>
<organism evidence="2 3">
    <name type="scientific">Pseudolactococcus plantarum</name>
    <dbReference type="NCBI Taxonomy" id="1365"/>
    <lineage>
        <taxon>Bacteria</taxon>
        <taxon>Bacillati</taxon>
        <taxon>Bacillota</taxon>
        <taxon>Bacilli</taxon>
        <taxon>Lactobacillales</taxon>
        <taxon>Streptococcaceae</taxon>
        <taxon>Pseudolactococcus</taxon>
    </lineage>
</organism>
<feature type="transmembrane region" description="Helical" evidence="1">
    <location>
        <begin position="42"/>
        <end position="70"/>
    </location>
</feature>
<keyword evidence="3" id="KW-1185">Reference proteome</keyword>
<dbReference type="AlphaFoldDB" id="A0A2A5RWW3"/>
<dbReference type="STRING" id="1348632.GCA_001591745_01598"/>
<sequence>MIWAMFFLLLTLTLPFNALVLSCLGIAILAERLPLHIGSGDWLYLSLLAYSITCLQLVYCLFFASAIALVYMLRLSPKKRELPFIPFLMIGYLIVLFFIHP</sequence>
<evidence type="ECO:0000313" key="3">
    <source>
        <dbReference type="Proteomes" id="UP000242246"/>
    </source>
</evidence>